<keyword evidence="2" id="KW-0547">Nucleotide-binding</keyword>
<dbReference type="AlphaFoldDB" id="H1YYW6"/>
<reference evidence="10 11" key="1">
    <citation type="submission" date="2011-10" db="EMBL/GenBank/DDBJ databases">
        <title>The Improved High-Quality Draft genome of Methanoplanus limicola DSM 2279.</title>
        <authorList>
            <consortium name="US DOE Joint Genome Institute (JGI-PGF)"/>
            <person name="Lucas S."/>
            <person name="Copeland A."/>
            <person name="Lapidus A."/>
            <person name="Glavina del Rio T."/>
            <person name="Dalin E."/>
            <person name="Tice H."/>
            <person name="Bruce D."/>
            <person name="Goodwin L."/>
            <person name="Pitluck S."/>
            <person name="Peters L."/>
            <person name="Mikhailova N."/>
            <person name="Lu M."/>
            <person name="Kyrpides N."/>
            <person name="Mavromatis K."/>
            <person name="Ivanova N."/>
            <person name="Markowitz V."/>
            <person name="Cheng J.-F."/>
            <person name="Hugenholtz P."/>
            <person name="Woyke T."/>
            <person name="Wu D."/>
            <person name="Wirth R."/>
            <person name="Brambilla E.-M."/>
            <person name="Klenk H.-P."/>
            <person name="Eisen J.A."/>
        </authorList>
    </citation>
    <scope>NUCLEOTIDE SEQUENCE [LARGE SCALE GENOMIC DNA]</scope>
    <source>
        <strain evidence="10 11">DSM 2279</strain>
    </source>
</reference>
<proteinExistence type="predicted"/>
<dbReference type="Proteomes" id="UP000005741">
    <property type="component" value="Chromosome"/>
</dbReference>
<evidence type="ECO:0000256" key="8">
    <source>
        <dbReference type="ARBA" id="ARBA00023204"/>
    </source>
</evidence>
<evidence type="ECO:0000256" key="5">
    <source>
        <dbReference type="ARBA" id="ARBA00022839"/>
    </source>
</evidence>
<dbReference type="EMBL" id="CM001436">
    <property type="protein sequence ID" value="EHQ37038.1"/>
    <property type="molecule type" value="Genomic_DNA"/>
</dbReference>
<keyword evidence="3" id="KW-0227">DNA damage</keyword>
<keyword evidence="5" id="KW-0269">Exonuclease</keyword>
<protein>
    <submittedName>
        <fullName evidence="10">ATP-dependent nuclease subunit B-like protein</fullName>
    </submittedName>
</protein>
<dbReference type="PANTHER" id="PTHR30591">
    <property type="entry name" value="RECBCD ENZYME SUBUNIT RECC"/>
    <property type="match status" value="1"/>
</dbReference>
<dbReference type="OrthoDB" id="321806at2157"/>
<dbReference type="SUPFAM" id="SSF52980">
    <property type="entry name" value="Restriction endonuclease-like"/>
    <property type="match status" value="1"/>
</dbReference>
<accession>H1YYW6</accession>
<dbReference type="GO" id="GO:0005524">
    <property type="term" value="F:ATP binding"/>
    <property type="evidence" value="ECO:0007669"/>
    <property type="project" value="UniProtKB-KW"/>
</dbReference>
<evidence type="ECO:0000256" key="2">
    <source>
        <dbReference type="ARBA" id="ARBA00022741"/>
    </source>
</evidence>
<dbReference type="STRING" id="937775.Metlim_3006"/>
<dbReference type="InterPro" id="IPR027417">
    <property type="entry name" value="P-loop_NTPase"/>
</dbReference>
<gene>
    <name evidence="10" type="ORF">Metlim_3006</name>
</gene>
<keyword evidence="6" id="KW-0067">ATP-binding</keyword>
<name>H1YYW6_9EURY</name>
<evidence type="ECO:0000256" key="6">
    <source>
        <dbReference type="ARBA" id="ARBA00022840"/>
    </source>
</evidence>
<dbReference type="InParanoid" id="H1YYW6"/>
<organism evidence="10 11">
    <name type="scientific">Methanoplanus limicola DSM 2279</name>
    <dbReference type="NCBI Taxonomy" id="937775"/>
    <lineage>
        <taxon>Archaea</taxon>
        <taxon>Methanobacteriati</taxon>
        <taxon>Methanobacteriota</taxon>
        <taxon>Stenosarchaea group</taxon>
        <taxon>Methanomicrobia</taxon>
        <taxon>Methanomicrobiales</taxon>
        <taxon>Methanomicrobiaceae</taxon>
        <taxon>Methanoplanus</taxon>
    </lineage>
</organism>
<dbReference type="Gene3D" id="3.90.320.10">
    <property type="match status" value="1"/>
</dbReference>
<dbReference type="InterPro" id="IPR011335">
    <property type="entry name" value="Restrct_endonuc-II-like"/>
</dbReference>
<dbReference type="HOGENOM" id="CLU_010384_0_0_2"/>
<sequence length="1057" mass="115196">MDRGSLIKVPPGWDCSAVIDEFLDSYVINPFGTYFLLPTSRLSEEIRQKTALKGVAVITDNVTTPEEFASGIVDKYGGGVALLSDEEAKLVLSGVVRKDRDALKVLSRTGEYSARILNDLYSLFGESDARMRQSLSEGMPDSARIKVLERLKSVYEGELMAKGYVAPSGVYKAASSSAENFCPGRAPVVFVCGIFSPSESFKGFISRLISCGADLRYYLPYYDNGSVFSDRGEWLSLPEKVSADSCAGDINSGDVGIKVPYADLFSGNPVAVPGVRRVYGRFPSFQLEAEAVAGEIASLIRKGADPGRIAVGLPDLAGGTPLLSAVFSDFSVPFSSSATLGLGRYPVIHAAMLPLEVISGDFKQDSVSELLSSPYFVHDYDPHLIATAAKKAMIESGFSDWSKLAGLYRLRLEKISIDSLPDDIKRKGAEKELRDADILSDFSRVYLGILKEADVKDTVAGHISRYRDILLRLGFGSSPDFCTGGTSGCGDDDVRYAEYLAGLFDRLSAGAAGDNGDEVTFKEFAGFLYSLVAGMRVPSVRERDKVQITGIQELLGADFDYLFLAGLTDGKIPLIPRLFPYLTEKEEQVLWPKKKRDKISREKFNFIYALIAAEKGLYLSCHDEDSGSPAIPSQFLQVFLDSCPADEWILADGAVSVSGSLKDAGRMLSAGNFTPVYSPALCDLSLNSGLLSPASLADRINTESFCRTGDYDSAHDGILSDPDIIAEIVRRFGPEKAFSPTALETYAVCPFRFYLSSVLGLERTEVADLTLSASERGSIIHDILFRFYTEWMKDSSGAPGGGDIAAAKELILSLTDEVTGEFRRNTPAWSSMINELTGDTGFGKGIMERFLEEEASFADSEFVPSLFEASFGTERPGISPEPAVLKSLSGDIIRVRGFVDRIDETSDGRFAITDYKTGSHPKLKDITDGKALQLPLYLKAYESFSGKRGVGGFYYTVKRKEVSRKAEIYDESESELFSSFKKSRSKDAVFADIVNRSVSYACLYADSIRKGIFSPASEAGICPDYCEFKFVCRYSDFRILSQSDGAAASAGELKEDS</sequence>
<feature type="domain" description="PD-(D/E)XK endonuclease-like" evidence="9">
    <location>
        <begin position="738"/>
        <end position="1033"/>
    </location>
</feature>
<dbReference type="RefSeq" id="WP_004079757.1">
    <property type="nucleotide sequence ID" value="NZ_CM001436.1"/>
</dbReference>
<keyword evidence="8" id="KW-0234">DNA repair</keyword>
<dbReference type="GO" id="GO:0003677">
    <property type="term" value="F:DNA binding"/>
    <property type="evidence" value="ECO:0007669"/>
    <property type="project" value="UniProtKB-KW"/>
</dbReference>
<dbReference type="SUPFAM" id="SSF52540">
    <property type="entry name" value="P-loop containing nucleoside triphosphate hydrolases"/>
    <property type="match status" value="1"/>
</dbReference>
<dbReference type="InterPro" id="IPR038726">
    <property type="entry name" value="PDDEXK_AddAB-type"/>
</dbReference>
<dbReference type="Pfam" id="PF12705">
    <property type="entry name" value="PDDEXK_1"/>
    <property type="match status" value="1"/>
</dbReference>
<evidence type="ECO:0000256" key="7">
    <source>
        <dbReference type="ARBA" id="ARBA00023125"/>
    </source>
</evidence>
<evidence type="ECO:0000256" key="1">
    <source>
        <dbReference type="ARBA" id="ARBA00022722"/>
    </source>
</evidence>
<dbReference type="InterPro" id="IPR011604">
    <property type="entry name" value="PDDEXK-like_dom_sf"/>
</dbReference>
<dbReference type="GO" id="GO:0006310">
    <property type="term" value="P:DNA recombination"/>
    <property type="evidence" value="ECO:0007669"/>
    <property type="project" value="TreeGrafter"/>
</dbReference>
<dbReference type="GO" id="GO:0004527">
    <property type="term" value="F:exonuclease activity"/>
    <property type="evidence" value="ECO:0007669"/>
    <property type="project" value="UniProtKB-KW"/>
</dbReference>
<dbReference type="GO" id="GO:0006281">
    <property type="term" value="P:DNA repair"/>
    <property type="evidence" value="ECO:0007669"/>
    <property type="project" value="UniProtKB-KW"/>
</dbReference>
<keyword evidence="7" id="KW-0238">DNA-binding</keyword>
<evidence type="ECO:0000313" key="10">
    <source>
        <dbReference type="EMBL" id="EHQ37038.1"/>
    </source>
</evidence>
<dbReference type="PANTHER" id="PTHR30591:SF1">
    <property type="entry name" value="RECBCD ENZYME SUBUNIT RECC"/>
    <property type="match status" value="1"/>
</dbReference>
<evidence type="ECO:0000259" key="9">
    <source>
        <dbReference type="Pfam" id="PF12705"/>
    </source>
</evidence>
<keyword evidence="1" id="KW-0540">Nuclease</keyword>
<evidence type="ECO:0000256" key="4">
    <source>
        <dbReference type="ARBA" id="ARBA00022801"/>
    </source>
</evidence>
<keyword evidence="4" id="KW-0378">Hydrolase</keyword>
<keyword evidence="11" id="KW-1185">Reference proteome</keyword>
<dbReference type="Gene3D" id="3.40.50.300">
    <property type="entry name" value="P-loop containing nucleotide triphosphate hydrolases"/>
    <property type="match status" value="1"/>
</dbReference>
<evidence type="ECO:0000313" key="11">
    <source>
        <dbReference type="Proteomes" id="UP000005741"/>
    </source>
</evidence>
<evidence type="ECO:0000256" key="3">
    <source>
        <dbReference type="ARBA" id="ARBA00022763"/>
    </source>
</evidence>